<reference evidence="1" key="1">
    <citation type="submission" date="2021-02" db="EMBL/GenBank/DDBJ databases">
        <title>Genome sequence Cadophora malorum strain M34.</title>
        <authorList>
            <person name="Stefanovic E."/>
            <person name="Vu D."/>
            <person name="Scully C."/>
            <person name="Dijksterhuis J."/>
            <person name="Roader J."/>
            <person name="Houbraken J."/>
        </authorList>
    </citation>
    <scope>NUCLEOTIDE SEQUENCE</scope>
    <source>
        <strain evidence="1">M34</strain>
    </source>
</reference>
<organism evidence="1 2">
    <name type="scientific">Cadophora malorum</name>
    <dbReference type="NCBI Taxonomy" id="108018"/>
    <lineage>
        <taxon>Eukaryota</taxon>
        <taxon>Fungi</taxon>
        <taxon>Dikarya</taxon>
        <taxon>Ascomycota</taxon>
        <taxon>Pezizomycotina</taxon>
        <taxon>Leotiomycetes</taxon>
        <taxon>Helotiales</taxon>
        <taxon>Ploettnerulaceae</taxon>
        <taxon>Cadophora</taxon>
    </lineage>
</organism>
<keyword evidence="2" id="KW-1185">Reference proteome</keyword>
<name>A0A8H7TBG5_9HELO</name>
<dbReference type="PANTHER" id="PTHR37540">
    <property type="entry name" value="TRANSCRIPTION FACTOR (ACR-2), PUTATIVE-RELATED-RELATED"/>
    <property type="match status" value="1"/>
</dbReference>
<dbReference type="InterPro" id="IPR021858">
    <property type="entry name" value="Fun_TF"/>
</dbReference>
<protein>
    <submittedName>
        <fullName evidence="1">Uncharacterized protein</fullName>
    </submittedName>
</protein>
<dbReference type="OrthoDB" id="4158087at2759"/>
<dbReference type="Proteomes" id="UP000664132">
    <property type="component" value="Unassembled WGS sequence"/>
</dbReference>
<proteinExistence type="predicted"/>
<evidence type="ECO:0000313" key="2">
    <source>
        <dbReference type="Proteomes" id="UP000664132"/>
    </source>
</evidence>
<dbReference type="PANTHER" id="PTHR37540:SF5">
    <property type="entry name" value="TRANSCRIPTION FACTOR DOMAIN-CONTAINING PROTEIN"/>
    <property type="match status" value="1"/>
</dbReference>
<dbReference type="EMBL" id="JAFJYH010000200">
    <property type="protein sequence ID" value="KAG4416015.1"/>
    <property type="molecule type" value="Genomic_DNA"/>
</dbReference>
<dbReference type="AlphaFoldDB" id="A0A8H7TBG5"/>
<sequence length="404" mass="45199">MGIEAEISWFSRATTSPAFFHGTLLLGATYRALTSGGTSLFSTECYTHQTEAIRHIITSFERQETQLQEGNVAAVACLAAFETAVNHGCNHSIHLNGLERLVNMRKAQNKDHLDGYLQKLIQWVDVSHASANLAPPRFLSLQARTPTPPSPTLDDELLLFSDLNSQWPHTLPSPPITVYEGMDDITAHIFHRVRQLSSLASRIHACSPSSESEEELRRQYTQGMLLLEGQVNISIWSLARNNVRRHGSAFQPRADDSVRACTRTWHATCLLYIHLFLRRARPGPKSIIISKVATRVKYSLKILSETELWVSFPEPFLLWVLCIVGAAENGLGKIPMYSGDTPGDTIWLLQILGNLRGTMGLNTWEDAKAVVTEFAWVEHLCDVPCRAFWEDSGGYLLGVYEESL</sequence>
<comment type="caution">
    <text evidence="1">The sequence shown here is derived from an EMBL/GenBank/DDBJ whole genome shotgun (WGS) entry which is preliminary data.</text>
</comment>
<accession>A0A8H7TBG5</accession>
<gene>
    <name evidence="1" type="ORF">IFR04_010840</name>
</gene>
<dbReference type="Pfam" id="PF11951">
    <property type="entry name" value="Fungal_trans_2"/>
    <property type="match status" value="1"/>
</dbReference>
<evidence type="ECO:0000313" key="1">
    <source>
        <dbReference type="EMBL" id="KAG4416015.1"/>
    </source>
</evidence>